<dbReference type="SUPFAM" id="SSF51658">
    <property type="entry name" value="Xylose isomerase-like"/>
    <property type="match status" value="1"/>
</dbReference>
<feature type="domain" description="Xylose isomerase-like TIM barrel" evidence="1">
    <location>
        <begin position="42"/>
        <end position="236"/>
    </location>
</feature>
<dbReference type="OrthoDB" id="8421472at2"/>
<evidence type="ECO:0000313" key="3">
    <source>
        <dbReference type="Proteomes" id="UP000240987"/>
    </source>
</evidence>
<organism evidence="2 3">
    <name type="scientific">Photobacterium frigidiphilum</name>
    <dbReference type="NCBI Taxonomy" id="264736"/>
    <lineage>
        <taxon>Bacteria</taxon>
        <taxon>Pseudomonadati</taxon>
        <taxon>Pseudomonadota</taxon>
        <taxon>Gammaproteobacteria</taxon>
        <taxon>Vibrionales</taxon>
        <taxon>Vibrionaceae</taxon>
        <taxon>Photobacterium</taxon>
    </lineage>
</organism>
<dbReference type="AlphaFoldDB" id="A0A2T3JN98"/>
<dbReference type="Pfam" id="PF01261">
    <property type="entry name" value="AP_endonuc_2"/>
    <property type="match status" value="1"/>
</dbReference>
<gene>
    <name evidence="2" type="ORF">C9J12_04160</name>
</gene>
<reference evidence="2 3" key="1">
    <citation type="submission" date="2018-01" db="EMBL/GenBank/DDBJ databases">
        <title>Whole genome sequencing of Histamine producing bacteria.</title>
        <authorList>
            <person name="Butler K."/>
        </authorList>
    </citation>
    <scope>NUCLEOTIDE SEQUENCE [LARGE SCALE GENOMIC DNA]</scope>
    <source>
        <strain evidence="2 3">JCM 12947</strain>
    </source>
</reference>
<dbReference type="Gene3D" id="3.20.20.150">
    <property type="entry name" value="Divalent-metal-dependent TIM barrel enzymes"/>
    <property type="match status" value="1"/>
</dbReference>
<comment type="caution">
    <text evidence="2">The sequence shown here is derived from an EMBL/GenBank/DDBJ whole genome shotgun (WGS) entry which is preliminary data.</text>
</comment>
<protein>
    <recommendedName>
        <fullName evidence="1">Xylose isomerase-like TIM barrel domain-containing protein</fullName>
    </recommendedName>
</protein>
<evidence type="ECO:0000313" key="2">
    <source>
        <dbReference type="EMBL" id="PSU50522.1"/>
    </source>
</evidence>
<dbReference type="EMBL" id="PYMJ01000003">
    <property type="protein sequence ID" value="PSU50522.1"/>
    <property type="molecule type" value="Genomic_DNA"/>
</dbReference>
<dbReference type="PANTHER" id="PTHR12110">
    <property type="entry name" value="HYDROXYPYRUVATE ISOMERASE"/>
    <property type="match status" value="1"/>
</dbReference>
<evidence type="ECO:0000259" key="1">
    <source>
        <dbReference type="Pfam" id="PF01261"/>
    </source>
</evidence>
<dbReference type="InterPro" id="IPR050312">
    <property type="entry name" value="IolE/XylAMocC-like"/>
</dbReference>
<dbReference type="PANTHER" id="PTHR12110:SF53">
    <property type="entry name" value="BLR5974 PROTEIN"/>
    <property type="match status" value="1"/>
</dbReference>
<dbReference type="Proteomes" id="UP000240987">
    <property type="component" value="Unassembled WGS sequence"/>
</dbReference>
<proteinExistence type="predicted"/>
<dbReference type="RefSeq" id="WP_107241557.1">
    <property type="nucleotide sequence ID" value="NZ_PYMJ01000003.1"/>
</dbReference>
<sequence length="319" mass="36558">MKNIDRSLLAERARNIPLYLHAYAFHLNMRYERLIPSDLLDIAHQQDLRGVKIHVEDGESQSLQQLSLEELTKFKSKAQEYGLDIHIETSASDKETLDEAIRIARATGASSVRFYPRYEGYLYDVLAKISVDLEYLQQYDNCGLSFTIEQHEDLKSHELVTLVKNSGMKNLSILFDFANMINANELPLPALDAMAPYITQVHVKDARIIRDSSGWAHEACHTGKGDLPIKELLIKLLMLGEERQQITAFGLEEEVDYYAPAFRFDDEGGNPWIPWRDASSTPLPDAEYIEERLELEKMHALDQITYIRNLCNELAKTIN</sequence>
<name>A0A2T3JN98_9GAMM</name>
<keyword evidence="3" id="KW-1185">Reference proteome</keyword>
<accession>A0A2T3JN98</accession>
<dbReference type="InterPro" id="IPR013022">
    <property type="entry name" value="Xyl_isomerase-like_TIM-brl"/>
</dbReference>
<dbReference type="InterPro" id="IPR036237">
    <property type="entry name" value="Xyl_isomerase-like_sf"/>
</dbReference>